<dbReference type="SMART" id="SM00382">
    <property type="entry name" value="AAA"/>
    <property type="match status" value="1"/>
</dbReference>
<evidence type="ECO:0000313" key="4">
    <source>
        <dbReference type="EMBL" id="MCQ4922892.1"/>
    </source>
</evidence>
<dbReference type="RefSeq" id="WP_256310979.1">
    <property type="nucleotide sequence ID" value="NZ_JANGAC010000004.1"/>
</dbReference>
<keyword evidence="1" id="KW-0547">Nucleotide-binding</keyword>
<dbReference type="CDD" id="cd03214">
    <property type="entry name" value="ABC_Iron-Siderophores_B12_Hemin"/>
    <property type="match status" value="1"/>
</dbReference>
<dbReference type="Gene3D" id="3.40.50.300">
    <property type="entry name" value="P-loop containing nucleotide triphosphate hydrolases"/>
    <property type="match status" value="1"/>
</dbReference>
<reference evidence="4 5" key="1">
    <citation type="submission" date="2022-06" db="EMBL/GenBank/DDBJ databases">
        <title>Isolation of gut microbiota from human fecal samples.</title>
        <authorList>
            <person name="Pamer E.G."/>
            <person name="Barat B."/>
            <person name="Waligurski E."/>
            <person name="Medina S."/>
            <person name="Paddock L."/>
            <person name="Mostad J."/>
        </authorList>
    </citation>
    <scope>NUCLEOTIDE SEQUENCE [LARGE SCALE GENOMIC DNA]</scope>
    <source>
        <strain evidence="4 5">DFI.7.95</strain>
    </source>
</reference>
<organism evidence="4 5">
    <name type="scientific">Tissierella carlieri</name>
    <dbReference type="NCBI Taxonomy" id="689904"/>
    <lineage>
        <taxon>Bacteria</taxon>
        <taxon>Bacillati</taxon>
        <taxon>Bacillota</taxon>
        <taxon>Tissierellia</taxon>
        <taxon>Tissierellales</taxon>
        <taxon>Tissierellaceae</taxon>
        <taxon>Tissierella</taxon>
    </lineage>
</organism>
<comment type="caution">
    <text evidence="4">The sequence shown here is derived from an EMBL/GenBank/DDBJ whole genome shotgun (WGS) entry which is preliminary data.</text>
</comment>
<dbReference type="Proteomes" id="UP001524478">
    <property type="component" value="Unassembled WGS sequence"/>
</dbReference>
<gene>
    <name evidence="4" type="ORF">NE686_07345</name>
</gene>
<dbReference type="PROSITE" id="PS50893">
    <property type="entry name" value="ABC_TRANSPORTER_2"/>
    <property type="match status" value="1"/>
</dbReference>
<evidence type="ECO:0000259" key="3">
    <source>
        <dbReference type="PROSITE" id="PS50893"/>
    </source>
</evidence>
<accession>A0ABT1SA52</accession>
<dbReference type="EMBL" id="JANGAC010000004">
    <property type="protein sequence ID" value="MCQ4922892.1"/>
    <property type="molecule type" value="Genomic_DNA"/>
</dbReference>
<sequence length="257" mass="29113">MYALEVKNLKFGYAKDLILKDISFSIEKGKFISIIGPNGSGKSTLLKNLNRIYTPKGGEIVVESVDINMIKAKELAKKIALVPQNTIIDYEFTVEDIVLMGRHPYKGRFQREDNNDYEIVKEALEMTNTFHLKNRIITELSGGERQRVIIAKALAQNPSIILLDEPTSHLDINHQIEILNLLRKLNREKGTTIVVVIHDINLASRYSDEVIMLNEGQIVGIGSPEEVITKENIEFAYNIKVVIEKNKYTDAIYLTAL</sequence>
<keyword evidence="2 4" id="KW-0067">ATP-binding</keyword>
<evidence type="ECO:0000256" key="2">
    <source>
        <dbReference type="ARBA" id="ARBA00022840"/>
    </source>
</evidence>
<dbReference type="PROSITE" id="PS00211">
    <property type="entry name" value="ABC_TRANSPORTER_1"/>
    <property type="match status" value="1"/>
</dbReference>
<dbReference type="GO" id="GO:0005524">
    <property type="term" value="F:ATP binding"/>
    <property type="evidence" value="ECO:0007669"/>
    <property type="project" value="UniProtKB-KW"/>
</dbReference>
<keyword evidence="5" id="KW-1185">Reference proteome</keyword>
<dbReference type="InterPro" id="IPR003439">
    <property type="entry name" value="ABC_transporter-like_ATP-bd"/>
</dbReference>
<dbReference type="Pfam" id="PF00005">
    <property type="entry name" value="ABC_tran"/>
    <property type="match status" value="1"/>
</dbReference>
<feature type="domain" description="ABC transporter" evidence="3">
    <location>
        <begin position="4"/>
        <end position="240"/>
    </location>
</feature>
<dbReference type="SUPFAM" id="SSF52540">
    <property type="entry name" value="P-loop containing nucleoside triphosphate hydrolases"/>
    <property type="match status" value="1"/>
</dbReference>
<proteinExistence type="predicted"/>
<protein>
    <submittedName>
        <fullName evidence="4">ABC transporter ATP-binding protein</fullName>
    </submittedName>
</protein>
<evidence type="ECO:0000313" key="5">
    <source>
        <dbReference type="Proteomes" id="UP001524478"/>
    </source>
</evidence>
<dbReference type="PANTHER" id="PTHR42794:SF2">
    <property type="entry name" value="ABC TRANSPORTER ATP-BINDING PROTEIN"/>
    <property type="match status" value="1"/>
</dbReference>
<name>A0ABT1SA52_9FIRM</name>
<dbReference type="InterPro" id="IPR017871">
    <property type="entry name" value="ABC_transporter-like_CS"/>
</dbReference>
<dbReference type="InterPro" id="IPR027417">
    <property type="entry name" value="P-loop_NTPase"/>
</dbReference>
<dbReference type="PANTHER" id="PTHR42794">
    <property type="entry name" value="HEMIN IMPORT ATP-BINDING PROTEIN HMUV"/>
    <property type="match status" value="1"/>
</dbReference>
<dbReference type="InterPro" id="IPR003593">
    <property type="entry name" value="AAA+_ATPase"/>
</dbReference>
<evidence type="ECO:0000256" key="1">
    <source>
        <dbReference type="ARBA" id="ARBA00022741"/>
    </source>
</evidence>